<name>A0A9N8WG06_9GLOM</name>
<proteinExistence type="predicted"/>
<dbReference type="Gene3D" id="3.40.50.150">
    <property type="entry name" value="Vaccinia Virus protein VP39"/>
    <property type="match status" value="1"/>
</dbReference>
<dbReference type="AlphaFoldDB" id="A0A9N8WG06"/>
<sequence>MGNCLDKLQGNGTNSDPRSIIIPLTGASSVDNSQCVSFESEQSNNNSGNHPHKQRKASLYASNDHLSMLHALFKYTWQANFLAPVHEKLEFGNARVLNLGRHTGEWVLDVSDKYPLAKVWGIDTSNFSSNFSASIPLNSVFLHIDVLKGLPFADNTFDLIHTQCLTFTFTEIEWEKVMKEFLRVLKPGIGWLSLLEINLFYTNEGPSTAKLTDQMRLFLKEKKINPDIAILQENLLHASNQFTEIQVHERFHTLESNVSRAGEIAAKEFALTMYALGRELSDFMGLDNEEFMSLVESSVKEFNAYKTRARQTRIIARKNL</sequence>
<dbReference type="OrthoDB" id="2013972at2759"/>
<protein>
    <submittedName>
        <fullName evidence="2">9878_t:CDS:1</fullName>
    </submittedName>
</protein>
<dbReference type="SUPFAM" id="SSF53335">
    <property type="entry name" value="S-adenosyl-L-methionine-dependent methyltransferases"/>
    <property type="match status" value="1"/>
</dbReference>
<reference evidence="2" key="1">
    <citation type="submission" date="2021-06" db="EMBL/GenBank/DDBJ databases">
        <authorList>
            <person name="Kallberg Y."/>
            <person name="Tangrot J."/>
            <person name="Rosling A."/>
        </authorList>
    </citation>
    <scope>NUCLEOTIDE SEQUENCE</scope>
    <source>
        <strain evidence="2">MT106</strain>
    </source>
</reference>
<dbReference type="Pfam" id="PF13649">
    <property type="entry name" value="Methyltransf_25"/>
    <property type="match status" value="1"/>
</dbReference>
<keyword evidence="3" id="KW-1185">Reference proteome</keyword>
<dbReference type="Proteomes" id="UP000789831">
    <property type="component" value="Unassembled WGS sequence"/>
</dbReference>
<dbReference type="InterPro" id="IPR029063">
    <property type="entry name" value="SAM-dependent_MTases_sf"/>
</dbReference>
<dbReference type="EMBL" id="CAJVPL010000314">
    <property type="protein sequence ID" value="CAG8482091.1"/>
    <property type="molecule type" value="Genomic_DNA"/>
</dbReference>
<accession>A0A9N8WG06</accession>
<dbReference type="GO" id="GO:0008168">
    <property type="term" value="F:methyltransferase activity"/>
    <property type="evidence" value="ECO:0007669"/>
    <property type="project" value="TreeGrafter"/>
</dbReference>
<evidence type="ECO:0000313" key="2">
    <source>
        <dbReference type="EMBL" id="CAG8482091.1"/>
    </source>
</evidence>
<dbReference type="PANTHER" id="PTHR43591">
    <property type="entry name" value="METHYLTRANSFERASE"/>
    <property type="match status" value="1"/>
</dbReference>
<evidence type="ECO:0000259" key="1">
    <source>
        <dbReference type="Pfam" id="PF13649"/>
    </source>
</evidence>
<dbReference type="CDD" id="cd02440">
    <property type="entry name" value="AdoMet_MTases"/>
    <property type="match status" value="1"/>
</dbReference>
<dbReference type="PANTHER" id="PTHR43591:SF24">
    <property type="entry name" value="2-METHOXY-6-POLYPRENYL-1,4-BENZOQUINOL METHYLASE, MITOCHONDRIAL"/>
    <property type="match status" value="1"/>
</dbReference>
<feature type="domain" description="Methyltransferase" evidence="1">
    <location>
        <begin position="96"/>
        <end position="188"/>
    </location>
</feature>
<gene>
    <name evidence="2" type="ORF">AGERDE_LOCUS3290</name>
</gene>
<comment type="caution">
    <text evidence="2">The sequence shown here is derived from an EMBL/GenBank/DDBJ whole genome shotgun (WGS) entry which is preliminary data.</text>
</comment>
<evidence type="ECO:0000313" key="3">
    <source>
        <dbReference type="Proteomes" id="UP000789831"/>
    </source>
</evidence>
<organism evidence="2 3">
    <name type="scientific">Ambispora gerdemannii</name>
    <dbReference type="NCBI Taxonomy" id="144530"/>
    <lineage>
        <taxon>Eukaryota</taxon>
        <taxon>Fungi</taxon>
        <taxon>Fungi incertae sedis</taxon>
        <taxon>Mucoromycota</taxon>
        <taxon>Glomeromycotina</taxon>
        <taxon>Glomeromycetes</taxon>
        <taxon>Archaeosporales</taxon>
        <taxon>Ambisporaceae</taxon>
        <taxon>Ambispora</taxon>
    </lineage>
</organism>
<dbReference type="InterPro" id="IPR041698">
    <property type="entry name" value="Methyltransf_25"/>
</dbReference>